<evidence type="ECO:0000256" key="11">
    <source>
        <dbReference type="PIRSR" id="PIRSR602401-1"/>
    </source>
</evidence>
<comment type="cofactor">
    <cofactor evidence="11">
        <name>heme</name>
        <dbReference type="ChEBI" id="CHEBI:30413"/>
    </cofactor>
</comment>
<dbReference type="PANTHER" id="PTHR24282">
    <property type="entry name" value="CYTOCHROME P450 FAMILY MEMBER"/>
    <property type="match status" value="1"/>
</dbReference>
<organism evidence="13 14">
    <name type="scientific">Amborella trichopoda</name>
    <dbReference type="NCBI Taxonomy" id="13333"/>
    <lineage>
        <taxon>Eukaryota</taxon>
        <taxon>Viridiplantae</taxon>
        <taxon>Streptophyta</taxon>
        <taxon>Embryophyta</taxon>
        <taxon>Tracheophyta</taxon>
        <taxon>Spermatophyta</taxon>
        <taxon>Magnoliopsida</taxon>
        <taxon>Amborellales</taxon>
        <taxon>Amborellaceae</taxon>
        <taxon>Amborella</taxon>
    </lineage>
</organism>
<dbReference type="eggNOG" id="KOG0157">
    <property type="taxonomic scope" value="Eukaryota"/>
</dbReference>
<keyword evidence="14" id="KW-1185">Reference proteome</keyword>
<dbReference type="PRINTS" id="PR00385">
    <property type="entry name" value="P450"/>
</dbReference>
<evidence type="ECO:0000256" key="6">
    <source>
        <dbReference type="ARBA" id="ARBA00022989"/>
    </source>
</evidence>
<evidence type="ECO:0008006" key="15">
    <source>
        <dbReference type="Google" id="ProtNLM"/>
    </source>
</evidence>
<comment type="similarity">
    <text evidence="2 12">Belongs to the cytochrome P450 family.</text>
</comment>
<keyword evidence="7 12" id="KW-0560">Oxidoreductase</keyword>
<evidence type="ECO:0000313" key="13">
    <source>
        <dbReference type="EMBL" id="ERM97997.1"/>
    </source>
</evidence>
<protein>
    <recommendedName>
        <fullName evidence="15">Cytochrome P450</fullName>
    </recommendedName>
</protein>
<dbReference type="HOGENOM" id="CLU_001570_5_0_1"/>
<evidence type="ECO:0000256" key="12">
    <source>
        <dbReference type="RuleBase" id="RU000461"/>
    </source>
</evidence>
<feature type="non-terminal residue" evidence="13">
    <location>
        <position position="1"/>
    </location>
</feature>
<keyword evidence="3 11" id="KW-0349">Heme</keyword>
<dbReference type="InterPro" id="IPR001128">
    <property type="entry name" value="Cyt_P450"/>
</dbReference>
<keyword evidence="9 12" id="KW-0503">Monooxygenase</keyword>
<dbReference type="SUPFAM" id="SSF48264">
    <property type="entry name" value="Cytochrome P450"/>
    <property type="match status" value="1"/>
</dbReference>
<name>W1NQF0_AMBTC</name>
<evidence type="ECO:0000256" key="4">
    <source>
        <dbReference type="ARBA" id="ARBA00022692"/>
    </source>
</evidence>
<keyword evidence="5 11" id="KW-0479">Metal-binding</keyword>
<evidence type="ECO:0000256" key="10">
    <source>
        <dbReference type="ARBA" id="ARBA00023136"/>
    </source>
</evidence>
<dbReference type="InterPro" id="IPR036396">
    <property type="entry name" value="Cyt_P450_sf"/>
</dbReference>
<dbReference type="InterPro" id="IPR017972">
    <property type="entry name" value="Cyt_P450_CS"/>
</dbReference>
<evidence type="ECO:0000256" key="2">
    <source>
        <dbReference type="ARBA" id="ARBA00010617"/>
    </source>
</evidence>
<dbReference type="GO" id="GO:0016020">
    <property type="term" value="C:membrane"/>
    <property type="evidence" value="ECO:0007669"/>
    <property type="project" value="UniProtKB-SubCell"/>
</dbReference>
<reference evidence="14" key="1">
    <citation type="journal article" date="2013" name="Science">
        <title>The Amborella genome and the evolution of flowering plants.</title>
        <authorList>
            <consortium name="Amborella Genome Project"/>
        </authorList>
    </citation>
    <scope>NUCLEOTIDE SEQUENCE [LARGE SCALE GENOMIC DNA]</scope>
</reference>
<dbReference type="GO" id="GO:0016705">
    <property type="term" value="F:oxidoreductase activity, acting on paired donors, with incorporation or reduction of molecular oxygen"/>
    <property type="evidence" value="ECO:0007669"/>
    <property type="project" value="InterPro"/>
</dbReference>
<dbReference type="GO" id="GO:0005506">
    <property type="term" value="F:iron ion binding"/>
    <property type="evidence" value="ECO:0007669"/>
    <property type="project" value="InterPro"/>
</dbReference>
<evidence type="ECO:0000256" key="3">
    <source>
        <dbReference type="ARBA" id="ARBA00022617"/>
    </source>
</evidence>
<dbReference type="Proteomes" id="UP000017836">
    <property type="component" value="Unassembled WGS sequence"/>
</dbReference>
<gene>
    <name evidence="13" type="ORF">AMTR_s00117p00139870</name>
</gene>
<evidence type="ECO:0000256" key="8">
    <source>
        <dbReference type="ARBA" id="ARBA00023004"/>
    </source>
</evidence>
<dbReference type="Gene3D" id="1.10.630.10">
    <property type="entry name" value="Cytochrome P450"/>
    <property type="match status" value="1"/>
</dbReference>
<dbReference type="EMBL" id="KI395608">
    <property type="protein sequence ID" value="ERM97997.1"/>
    <property type="molecule type" value="Genomic_DNA"/>
</dbReference>
<accession>W1NQF0</accession>
<keyword evidence="4" id="KW-0812">Transmembrane</keyword>
<dbReference type="GO" id="GO:0004497">
    <property type="term" value="F:monooxygenase activity"/>
    <property type="evidence" value="ECO:0000318"/>
    <property type="project" value="GO_Central"/>
</dbReference>
<feature type="binding site" description="axial binding residue" evidence="11">
    <location>
        <position position="214"/>
    </location>
    <ligand>
        <name>heme</name>
        <dbReference type="ChEBI" id="CHEBI:30413"/>
    </ligand>
    <ligandPart>
        <name>Fe</name>
        <dbReference type="ChEBI" id="CHEBI:18248"/>
    </ligandPart>
</feature>
<dbReference type="STRING" id="13333.W1NQF0"/>
<dbReference type="PRINTS" id="PR00463">
    <property type="entry name" value="EP450I"/>
</dbReference>
<dbReference type="PANTHER" id="PTHR24282:SF255">
    <property type="entry name" value="CYTOCHROME P450 72A11-RELATED"/>
    <property type="match status" value="1"/>
</dbReference>
<evidence type="ECO:0000313" key="14">
    <source>
        <dbReference type="Proteomes" id="UP000017836"/>
    </source>
</evidence>
<proteinExistence type="inferred from homology"/>
<dbReference type="PROSITE" id="PS00086">
    <property type="entry name" value="CYTOCHROME_P450"/>
    <property type="match status" value="1"/>
</dbReference>
<sequence length="266" mass="30499">FLPTVKNFRRKKIAKEVRAILEDMVQKREKAIKSGATNYHDLLGLLLESNNTNDNKSKMTLDDVIEECKLFYFAGHETTSMLLTWTMVVLSTHPTWQQRAREEVMQIMGSTTDPPTLDQVAHLKIVTMILYEVLRLYPPVVFLIRQTYKRVTLGGLDFPAGVRLLLPILMIHHDREIWGDDADEFRPERFLEGVSKAAKHPLAFFPFGWGPRICIGQNFALIEAKMALAMILQHFSFHLSPSYTHAPYAQLTIHPQFGAPIILEKL</sequence>
<evidence type="ECO:0000256" key="5">
    <source>
        <dbReference type="ARBA" id="ARBA00022723"/>
    </source>
</evidence>
<dbReference type="AlphaFoldDB" id="W1NQF0"/>
<dbReference type="Pfam" id="PF00067">
    <property type="entry name" value="p450"/>
    <property type="match status" value="1"/>
</dbReference>
<keyword evidence="8 11" id="KW-0408">Iron</keyword>
<keyword evidence="6" id="KW-1133">Transmembrane helix</keyword>
<evidence type="ECO:0000256" key="9">
    <source>
        <dbReference type="ARBA" id="ARBA00023033"/>
    </source>
</evidence>
<comment type="subcellular location">
    <subcellularLocation>
        <location evidence="1">Membrane</location>
    </subcellularLocation>
</comment>
<dbReference type="GO" id="GO:0020037">
    <property type="term" value="F:heme binding"/>
    <property type="evidence" value="ECO:0007669"/>
    <property type="project" value="InterPro"/>
</dbReference>
<keyword evidence="10" id="KW-0472">Membrane</keyword>
<dbReference type="InterPro" id="IPR002401">
    <property type="entry name" value="Cyt_P450_E_grp-I"/>
</dbReference>
<evidence type="ECO:0000256" key="7">
    <source>
        <dbReference type="ARBA" id="ARBA00023002"/>
    </source>
</evidence>
<evidence type="ECO:0000256" key="1">
    <source>
        <dbReference type="ARBA" id="ARBA00004370"/>
    </source>
</evidence>
<dbReference type="InterPro" id="IPR050665">
    <property type="entry name" value="Cytochrome_P450_Monooxygen"/>
</dbReference>